<feature type="compositionally biased region" description="Basic and acidic residues" evidence="1">
    <location>
        <begin position="103"/>
        <end position="115"/>
    </location>
</feature>
<dbReference type="AlphaFoldDB" id="A0A1P8UP94"/>
<protein>
    <recommendedName>
        <fullName evidence="4">Phage protein, HK97 gp10 family</fullName>
    </recommendedName>
</protein>
<name>A0A1P8UP94_9RHOB</name>
<organism evidence="2 3">
    <name type="scientific">Salipiger abyssi</name>
    <dbReference type="NCBI Taxonomy" id="1250539"/>
    <lineage>
        <taxon>Bacteria</taxon>
        <taxon>Pseudomonadati</taxon>
        <taxon>Pseudomonadota</taxon>
        <taxon>Alphaproteobacteria</taxon>
        <taxon>Rhodobacterales</taxon>
        <taxon>Roseobacteraceae</taxon>
        <taxon>Salipiger</taxon>
    </lineage>
</organism>
<evidence type="ECO:0000313" key="2">
    <source>
        <dbReference type="EMBL" id="APZ51229.1"/>
    </source>
</evidence>
<dbReference type="Proteomes" id="UP000187059">
    <property type="component" value="Chromosome"/>
</dbReference>
<dbReference type="EMBL" id="CP015093">
    <property type="protein sequence ID" value="APZ51229.1"/>
    <property type="molecule type" value="Genomic_DNA"/>
</dbReference>
<accession>A0A1P8UP94</accession>
<sequence>MGVRKVGFKRVQKMMANLPETTGKHLEDANEDNANEWVRVAKILVPVGETGRAKAAIRTTKQGKGQLMDFGPLSSILEGGTQERFHKSGKGTGKGPKLPFVRPAERATEDARNERLAKALRDAVTEAEKNGGS</sequence>
<evidence type="ECO:0000256" key="1">
    <source>
        <dbReference type="SAM" id="MobiDB-lite"/>
    </source>
</evidence>
<keyword evidence="3" id="KW-1185">Reference proteome</keyword>
<feature type="region of interest" description="Disordered" evidence="1">
    <location>
        <begin position="81"/>
        <end position="115"/>
    </location>
</feature>
<evidence type="ECO:0008006" key="4">
    <source>
        <dbReference type="Google" id="ProtNLM"/>
    </source>
</evidence>
<dbReference type="KEGG" id="paby:Ga0080574_TMP895"/>
<proteinExistence type="predicted"/>
<dbReference type="STRING" id="1250539.Ga0080574_TMP895"/>
<gene>
    <name evidence="2" type="ORF">Ga0080574_TMP895</name>
</gene>
<reference evidence="2 3" key="1">
    <citation type="submission" date="2016-04" db="EMBL/GenBank/DDBJ databases">
        <title>Deep-sea bacteria in the southern Pacific.</title>
        <authorList>
            <person name="Tang K."/>
        </authorList>
    </citation>
    <scope>NUCLEOTIDE SEQUENCE [LARGE SCALE GENOMIC DNA]</scope>
    <source>
        <strain evidence="2 3">JLT2014</strain>
    </source>
</reference>
<dbReference type="RefSeq" id="WP_076695582.1">
    <property type="nucleotide sequence ID" value="NZ_CP015093.1"/>
</dbReference>
<dbReference type="OrthoDB" id="7585428at2"/>
<evidence type="ECO:0000313" key="3">
    <source>
        <dbReference type="Proteomes" id="UP000187059"/>
    </source>
</evidence>